<reference evidence="1" key="1">
    <citation type="submission" date="2021-04" db="EMBL/GenBank/DDBJ databases">
        <title>Saccharothrix algeriensis WGS.</title>
        <authorList>
            <person name="Stuskova K."/>
            <person name="Hakalova E."/>
            <person name="Tebbal A.B."/>
            <person name="Eichmeier A."/>
        </authorList>
    </citation>
    <scope>NUCLEOTIDE SEQUENCE</scope>
    <source>
        <strain evidence="1">NRRL B-24137</strain>
    </source>
</reference>
<accession>A0A8T8I1W7</accession>
<dbReference type="AlphaFoldDB" id="A0A8T8I1W7"/>
<organism evidence="1 2">
    <name type="scientific">Saccharothrix algeriensis</name>
    <dbReference type="NCBI Taxonomy" id="173560"/>
    <lineage>
        <taxon>Bacteria</taxon>
        <taxon>Bacillati</taxon>
        <taxon>Actinomycetota</taxon>
        <taxon>Actinomycetes</taxon>
        <taxon>Pseudonocardiales</taxon>
        <taxon>Pseudonocardiaceae</taxon>
        <taxon>Saccharothrix</taxon>
    </lineage>
</organism>
<proteinExistence type="predicted"/>
<evidence type="ECO:0000313" key="2">
    <source>
        <dbReference type="Proteomes" id="UP000671828"/>
    </source>
</evidence>
<gene>
    <name evidence="1" type="ORF">J7S33_07285</name>
</gene>
<dbReference type="Gene3D" id="1.25.40.10">
    <property type="entry name" value="Tetratricopeptide repeat domain"/>
    <property type="match status" value="1"/>
</dbReference>
<feature type="non-terminal residue" evidence="1">
    <location>
        <position position="176"/>
    </location>
</feature>
<protein>
    <submittedName>
        <fullName evidence="1">XRE family transcriptional regulator</fullName>
    </submittedName>
</protein>
<dbReference type="Proteomes" id="UP000671828">
    <property type="component" value="Chromosome"/>
</dbReference>
<sequence>EYTEAGSNAAPNSSVVVQLSAQAAKAQARMGNRAEVEKILDEGYRLLGQHQHPLRPENHFVIDPTKWDFYAMDCYRLVGDNDRASEHAHEVLKLSRKPDGTERSPMRASEARLTLAVSALESGDVEASASWAHEAFNADRRSVTHLAMLADELSEKLRELLPGDPAAKPLEEELAA</sequence>
<name>A0A8T8I1W7_9PSEU</name>
<dbReference type="InterPro" id="IPR011990">
    <property type="entry name" value="TPR-like_helical_dom_sf"/>
</dbReference>
<evidence type="ECO:0000313" key="1">
    <source>
        <dbReference type="EMBL" id="QTR04641.1"/>
    </source>
</evidence>
<dbReference type="EMBL" id="CP072788">
    <property type="protein sequence ID" value="QTR04641.1"/>
    <property type="molecule type" value="Genomic_DNA"/>
</dbReference>
<feature type="non-terminal residue" evidence="1">
    <location>
        <position position="1"/>
    </location>
</feature>